<accession>W1NVT8</accession>
<evidence type="ECO:0000313" key="1">
    <source>
        <dbReference type="EMBL" id="ERM98789.1"/>
    </source>
</evidence>
<dbReference type="AlphaFoldDB" id="W1NVT8"/>
<gene>
    <name evidence="1" type="ORF">AMTR_s00093p00062000</name>
</gene>
<evidence type="ECO:0008006" key="3">
    <source>
        <dbReference type="Google" id="ProtNLM"/>
    </source>
</evidence>
<dbReference type="HOGENOM" id="CLU_1733965_0_0_1"/>
<dbReference type="EMBL" id="KI395256">
    <property type="protein sequence ID" value="ERM98789.1"/>
    <property type="molecule type" value="Genomic_DNA"/>
</dbReference>
<name>W1NVT8_AMBTC</name>
<sequence>MDDLKAFIEYFMARLESLQEDMLQINRALGSHSGGLDSRVVRVPKPQVFEGQRDSKVVENFLWNMQQYFKAAHDHEKDRVVICTMYLARDAKLWWRMRLADASWPKVSTWKDLKRELNSSCRAMLPRWHARLCEGFGKWAQCASTSIDSRN</sequence>
<dbReference type="Gramene" id="ERM98789">
    <property type="protein sequence ID" value="ERM98789"/>
    <property type="gene ID" value="AMTR_s00093p00062000"/>
</dbReference>
<reference evidence="2" key="1">
    <citation type="journal article" date="2013" name="Science">
        <title>The Amborella genome and the evolution of flowering plants.</title>
        <authorList>
            <consortium name="Amborella Genome Project"/>
        </authorList>
    </citation>
    <scope>NUCLEOTIDE SEQUENCE [LARGE SCALE GENOMIC DNA]</scope>
</reference>
<protein>
    <recommendedName>
        <fullName evidence="3">Retrotransposon gag domain-containing protein</fullName>
    </recommendedName>
</protein>
<organism evidence="1 2">
    <name type="scientific">Amborella trichopoda</name>
    <dbReference type="NCBI Taxonomy" id="13333"/>
    <lineage>
        <taxon>Eukaryota</taxon>
        <taxon>Viridiplantae</taxon>
        <taxon>Streptophyta</taxon>
        <taxon>Embryophyta</taxon>
        <taxon>Tracheophyta</taxon>
        <taxon>Spermatophyta</taxon>
        <taxon>Magnoliopsida</taxon>
        <taxon>Amborellales</taxon>
        <taxon>Amborellaceae</taxon>
        <taxon>Amborella</taxon>
    </lineage>
</organism>
<evidence type="ECO:0000313" key="2">
    <source>
        <dbReference type="Proteomes" id="UP000017836"/>
    </source>
</evidence>
<keyword evidence="2" id="KW-1185">Reference proteome</keyword>
<dbReference type="Proteomes" id="UP000017836">
    <property type="component" value="Unassembled WGS sequence"/>
</dbReference>
<proteinExistence type="predicted"/>